<dbReference type="InterPro" id="IPR035986">
    <property type="entry name" value="PKD_dom_sf"/>
</dbReference>
<feature type="transmembrane region" description="Helical" evidence="1">
    <location>
        <begin position="151"/>
        <end position="169"/>
    </location>
</feature>
<evidence type="ECO:0000259" key="2">
    <source>
        <dbReference type="PROSITE" id="PS50093"/>
    </source>
</evidence>
<protein>
    <recommendedName>
        <fullName evidence="2">PKD domain-containing protein</fullName>
    </recommendedName>
</protein>
<feature type="transmembrane region" description="Helical" evidence="1">
    <location>
        <begin position="18"/>
        <end position="35"/>
    </location>
</feature>
<reference evidence="3" key="1">
    <citation type="journal article" date="2014" name="Front. Microbiol.">
        <title>High frequency of phylogenetically diverse reductive dehalogenase-homologous genes in deep subseafloor sedimentary metagenomes.</title>
        <authorList>
            <person name="Kawai M."/>
            <person name="Futagami T."/>
            <person name="Toyoda A."/>
            <person name="Takaki Y."/>
            <person name="Nishi S."/>
            <person name="Hori S."/>
            <person name="Arai W."/>
            <person name="Tsubouchi T."/>
            <person name="Morono Y."/>
            <person name="Uchiyama I."/>
            <person name="Ito T."/>
            <person name="Fujiyama A."/>
            <person name="Inagaki F."/>
            <person name="Takami H."/>
        </authorList>
    </citation>
    <scope>NUCLEOTIDE SEQUENCE</scope>
    <source>
        <strain evidence="3">Expedition CK06-06</strain>
    </source>
</reference>
<dbReference type="Gene3D" id="2.60.40.10">
    <property type="entry name" value="Immunoglobulins"/>
    <property type="match status" value="1"/>
</dbReference>
<dbReference type="Pfam" id="PF18911">
    <property type="entry name" value="PKD_4"/>
    <property type="match status" value="1"/>
</dbReference>
<keyword evidence="1" id="KW-1133">Transmembrane helix</keyword>
<name>X1FFE2_9ZZZZ</name>
<proteinExistence type="predicted"/>
<keyword evidence="1" id="KW-0812">Transmembrane</keyword>
<dbReference type="SMART" id="SM00089">
    <property type="entry name" value="PKD"/>
    <property type="match status" value="1"/>
</dbReference>
<evidence type="ECO:0000256" key="1">
    <source>
        <dbReference type="SAM" id="Phobius"/>
    </source>
</evidence>
<dbReference type="CDD" id="cd00146">
    <property type="entry name" value="PKD"/>
    <property type="match status" value="1"/>
</dbReference>
<feature type="domain" description="PKD" evidence="2">
    <location>
        <begin position="54"/>
        <end position="124"/>
    </location>
</feature>
<evidence type="ECO:0000313" key="3">
    <source>
        <dbReference type="EMBL" id="GAH43697.1"/>
    </source>
</evidence>
<dbReference type="SUPFAM" id="SSF49299">
    <property type="entry name" value="PKD domain"/>
    <property type="match status" value="1"/>
</dbReference>
<organism evidence="3">
    <name type="scientific">marine sediment metagenome</name>
    <dbReference type="NCBI Taxonomy" id="412755"/>
    <lineage>
        <taxon>unclassified sequences</taxon>
        <taxon>metagenomes</taxon>
        <taxon>ecological metagenomes</taxon>
    </lineage>
</organism>
<comment type="caution">
    <text evidence="3">The sequence shown here is derived from an EMBL/GenBank/DDBJ whole genome shotgun (WGS) entry which is preliminary data.</text>
</comment>
<dbReference type="PROSITE" id="PS50093">
    <property type="entry name" value="PKD"/>
    <property type="match status" value="1"/>
</dbReference>
<gene>
    <name evidence="3" type="ORF">S03H2_19119</name>
</gene>
<feature type="non-terminal residue" evidence="3">
    <location>
        <position position="1"/>
    </location>
</feature>
<dbReference type="InterPro" id="IPR000601">
    <property type="entry name" value="PKD_dom"/>
</dbReference>
<dbReference type="InterPro" id="IPR013783">
    <property type="entry name" value="Ig-like_fold"/>
</dbReference>
<accession>X1FFE2</accession>
<dbReference type="InterPro" id="IPR022409">
    <property type="entry name" value="PKD/Chitinase_dom"/>
</dbReference>
<dbReference type="AlphaFoldDB" id="X1FFE2"/>
<keyword evidence="1" id="KW-0472">Membrane</keyword>
<dbReference type="EMBL" id="BARU01009968">
    <property type="protein sequence ID" value="GAH43697.1"/>
    <property type="molecule type" value="Genomic_DNA"/>
</dbReference>
<sequence>NSNSQEIAPIEWIKDHPFMTGGILLLLLLLILNNLKTGDLTDDTNDVPEKENIKPTAKAGGPYYGYLNEPISFSAEDSYDPDGKISLYGWDFGDGNKGNGIKTQHTFTTTGNFTVTLTVTDDEGKTDYGYSNVEISDFNKNFDNDDENLDYVIISGFLSTILLFGLAGLKFRRKFFE</sequence>